<evidence type="ECO:0000256" key="4">
    <source>
        <dbReference type="ARBA" id="ARBA00022840"/>
    </source>
</evidence>
<sequence length="281" mass="31128">MNLLEVAGVTHTYGSFRSFRRKEKAAPALSDISFSIGEGMCLGLLGTSGAGKSTLGKVILGVEKPTKGTVLFQGQDLYTMGAAARKHFRRDLQVVFQDSFSSVNPRMTAEKIISEPLENYERLSPSELKRNVAQLLEVVGLHADDMKKYPLQFSGGQLQRINIARAIALKPKMLVLDEPVSSLDMVTQTNILTLLNELKAEYGLSYLFITHDIRAAYSVSDALAVMDKGRVVEMVQDKDEIFSSQQPVVKKLVSSILPEHPRNRTLLNEATEKPYEKALNL</sequence>
<dbReference type="SMART" id="SM00382">
    <property type="entry name" value="AAA"/>
    <property type="match status" value="1"/>
</dbReference>
<proteinExistence type="predicted"/>
<name>A0ABT8MWX3_9BACL</name>
<dbReference type="GO" id="GO:0005524">
    <property type="term" value="F:ATP binding"/>
    <property type="evidence" value="ECO:0007669"/>
    <property type="project" value="UniProtKB-KW"/>
</dbReference>
<feature type="domain" description="ABC transporter" evidence="6">
    <location>
        <begin position="4"/>
        <end position="253"/>
    </location>
</feature>
<dbReference type="PROSITE" id="PS00211">
    <property type="entry name" value="ABC_TRANSPORTER_1"/>
    <property type="match status" value="1"/>
</dbReference>
<dbReference type="PANTHER" id="PTHR43776:SF8">
    <property type="entry name" value="ABC TRANSPORTER, ATP-BINDING PROTEIN"/>
    <property type="match status" value="1"/>
</dbReference>
<evidence type="ECO:0000313" key="7">
    <source>
        <dbReference type="EMBL" id="MDN7229416.1"/>
    </source>
</evidence>
<dbReference type="InterPro" id="IPR027417">
    <property type="entry name" value="P-loop_NTPase"/>
</dbReference>
<protein>
    <submittedName>
        <fullName evidence="7">Nickel import ATP-binding protein NikE</fullName>
    </submittedName>
</protein>
<evidence type="ECO:0000256" key="1">
    <source>
        <dbReference type="ARBA" id="ARBA00022448"/>
    </source>
</evidence>
<dbReference type="InterPro" id="IPR050319">
    <property type="entry name" value="ABC_transp_ATP-bind"/>
</dbReference>
<keyword evidence="2" id="KW-0533">Nickel</keyword>
<evidence type="ECO:0000256" key="3">
    <source>
        <dbReference type="ARBA" id="ARBA00022741"/>
    </source>
</evidence>
<keyword evidence="3" id="KW-0547">Nucleotide-binding</keyword>
<evidence type="ECO:0000256" key="5">
    <source>
        <dbReference type="ARBA" id="ARBA00023112"/>
    </source>
</evidence>
<reference evidence="7 8" key="1">
    <citation type="submission" date="2023-06" db="EMBL/GenBank/DDBJ databases">
        <title>Novel species in genus Planococcus.</title>
        <authorList>
            <person name="Ning S."/>
        </authorList>
    </citation>
    <scope>NUCLEOTIDE SEQUENCE [LARGE SCALE GENOMIC DNA]</scope>
    <source>
        <strain evidence="7 8">N064</strain>
    </source>
</reference>
<keyword evidence="4 7" id="KW-0067">ATP-binding</keyword>
<comment type="caution">
    <text evidence="7">The sequence shown here is derived from an EMBL/GenBank/DDBJ whole genome shotgun (WGS) entry which is preliminary data.</text>
</comment>
<dbReference type="PANTHER" id="PTHR43776">
    <property type="entry name" value="TRANSPORT ATP-BINDING PROTEIN"/>
    <property type="match status" value="1"/>
</dbReference>
<dbReference type="Pfam" id="PF00005">
    <property type="entry name" value="ABC_tran"/>
    <property type="match status" value="1"/>
</dbReference>
<evidence type="ECO:0000313" key="8">
    <source>
        <dbReference type="Proteomes" id="UP001172054"/>
    </source>
</evidence>
<keyword evidence="5" id="KW-0406">Ion transport</keyword>
<dbReference type="SUPFAM" id="SSF52540">
    <property type="entry name" value="P-loop containing nucleoside triphosphate hydrolases"/>
    <property type="match status" value="1"/>
</dbReference>
<dbReference type="EMBL" id="JAUJWW010000013">
    <property type="protein sequence ID" value="MDN7229416.1"/>
    <property type="molecule type" value="Genomic_DNA"/>
</dbReference>
<dbReference type="InterPro" id="IPR003439">
    <property type="entry name" value="ABC_transporter-like_ATP-bd"/>
</dbReference>
<dbReference type="Gene3D" id="3.40.50.300">
    <property type="entry name" value="P-loop containing nucleotide triphosphate hydrolases"/>
    <property type="match status" value="1"/>
</dbReference>
<gene>
    <name evidence="7" type="primary">nikE</name>
    <name evidence="7" type="ORF">QWY15_19320</name>
</gene>
<keyword evidence="8" id="KW-1185">Reference proteome</keyword>
<dbReference type="PROSITE" id="PS50893">
    <property type="entry name" value="ABC_TRANSPORTER_2"/>
    <property type="match status" value="1"/>
</dbReference>
<dbReference type="NCBIfam" id="TIGR02769">
    <property type="entry name" value="nickel_nikE"/>
    <property type="match status" value="1"/>
</dbReference>
<dbReference type="RefSeq" id="WP_301727375.1">
    <property type="nucleotide sequence ID" value="NZ_JAUJWW010000013.1"/>
</dbReference>
<dbReference type="InterPro" id="IPR017871">
    <property type="entry name" value="ABC_transporter-like_CS"/>
</dbReference>
<dbReference type="Proteomes" id="UP001172054">
    <property type="component" value="Unassembled WGS sequence"/>
</dbReference>
<keyword evidence="5" id="KW-0921">Nickel transport</keyword>
<evidence type="ECO:0000256" key="2">
    <source>
        <dbReference type="ARBA" id="ARBA00022596"/>
    </source>
</evidence>
<accession>A0ABT8MWX3</accession>
<keyword evidence="1" id="KW-0813">Transport</keyword>
<dbReference type="InterPro" id="IPR003593">
    <property type="entry name" value="AAA+_ATPase"/>
</dbReference>
<dbReference type="CDD" id="cd03257">
    <property type="entry name" value="ABC_NikE_OppD_transporters"/>
    <property type="match status" value="1"/>
</dbReference>
<evidence type="ECO:0000259" key="6">
    <source>
        <dbReference type="PROSITE" id="PS50893"/>
    </source>
</evidence>
<organism evidence="7 8">
    <name type="scientific">Planococcus liqunii</name>
    <dbReference type="NCBI Taxonomy" id="3058394"/>
    <lineage>
        <taxon>Bacteria</taxon>
        <taxon>Bacillati</taxon>
        <taxon>Bacillota</taxon>
        <taxon>Bacilli</taxon>
        <taxon>Bacillales</taxon>
        <taxon>Caryophanaceae</taxon>
        <taxon>Planococcus</taxon>
    </lineage>
</organism>
<dbReference type="InterPro" id="IPR014137">
    <property type="entry name" value="Nickel_NikE"/>
</dbReference>